<dbReference type="InterPro" id="IPR001031">
    <property type="entry name" value="Thioesterase"/>
</dbReference>
<evidence type="ECO:0000256" key="1">
    <source>
        <dbReference type="ARBA" id="ARBA00007169"/>
    </source>
</evidence>
<accession>A0A5N8XFL9</accession>
<dbReference type="InterPro" id="IPR029058">
    <property type="entry name" value="AB_hydrolase_fold"/>
</dbReference>
<dbReference type="GO" id="GO:0008610">
    <property type="term" value="P:lipid biosynthetic process"/>
    <property type="evidence" value="ECO:0007669"/>
    <property type="project" value="TreeGrafter"/>
</dbReference>
<evidence type="ECO:0000313" key="4">
    <source>
        <dbReference type="Proteomes" id="UP000400924"/>
    </source>
</evidence>
<dbReference type="EMBL" id="VJZC01000078">
    <property type="protein sequence ID" value="MPY58310.1"/>
    <property type="molecule type" value="Genomic_DNA"/>
</dbReference>
<keyword evidence="4" id="KW-1185">Reference proteome</keyword>
<reference evidence="3 4" key="1">
    <citation type="submission" date="2019-07" db="EMBL/GenBank/DDBJ databases">
        <title>New species of Amycolatopsis and Streptomyces.</title>
        <authorList>
            <person name="Duangmal K."/>
            <person name="Teo W.F.A."/>
            <person name="Lipun K."/>
        </authorList>
    </citation>
    <scope>NUCLEOTIDE SEQUENCE [LARGE SCALE GENOMIC DNA]</scope>
    <source>
        <strain evidence="3 4">NBRC 106415</strain>
    </source>
</reference>
<dbReference type="Proteomes" id="UP000400924">
    <property type="component" value="Unassembled WGS sequence"/>
</dbReference>
<comment type="caution">
    <text evidence="3">The sequence shown here is derived from an EMBL/GenBank/DDBJ whole genome shotgun (WGS) entry which is preliminary data.</text>
</comment>
<gene>
    <name evidence="3" type="ORF">FNH08_14360</name>
</gene>
<dbReference type="OrthoDB" id="8480037at2"/>
<dbReference type="RefSeq" id="WP_152771859.1">
    <property type="nucleotide sequence ID" value="NZ_VJZC01000078.1"/>
</dbReference>
<comment type="similarity">
    <text evidence="1">Belongs to the thioesterase family.</text>
</comment>
<dbReference type="PANTHER" id="PTHR11487">
    <property type="entry name" value="THIOESTERASE"/>
    <property type="match status" value="1"/>
</dbReference>
<evidence type="ECO:0000313" key="3">
    <source>
        <dbReference type="EMBL" id="MPY58310.1"/>
    </source>
</evidence>
<dbReference type="InterPro" id="IPR012223">
    <property type="entry name" value="TEII"/>
</dbReference>
<dbReference type="AlphaFoldDB" id="A0A5N8XFL9"/>
<proteinExistence type="inferred from homology"/>
<feature type="domain" description="Thioesterase" evidence="2">
    <location>
        <begin position="4"/>
        <end position="227"/>
    </location>
</feature>
<evidence type="ECO:0000259" key="2">
    <source>
        <dbReference type="Pfam" id="PF00975"/>
    </source>
</evidence>
<dbReference type="Pfam" id="PF00975">
    <property type="entry name" value="Thioesterase"/>
    <property type="match status" value="1"/>
</dbReference>
<dbReference type="Gene3D" id="3.40.50.1820">
    <property type="entry name" value="alpha/beta hydrolase"/>
    <property type="match status" value="1"/>
</dbReference>
<protein>
    <submittedName>
        <fullName evidence="3">Thioesterase</fullName>
    </submittedName>
</protein>
<dbReference type="PANTHER" id="PTHR11487:SF0">
    <property type="entry name" value="S-ACYL FATTY ACID SYNTHASE THIOESTERASE, MEDIUM CHAIN"/>
    <property type="match status" value="1"/>
</dbReference>
<organism evidence="3 4">
    <name type="scientific">Streptomyces spongiae</name>
    <dbReference type="NCBI Taxonomy" id="565072"/>
    <lineage>
        <taxon>Bacteria</taxon>
        <taxon>Bacillati</taxon>
        <taxon>Actinomycetota</taxon>
        <taxon>Actinomycetes</taxon>
        <taxon>Kitasatosporales</taxon>
        <taxon>Streptomycetaceae</taxon>
        <taxon>Streptomyces</taxon>
    </lineage>
</organism>
<name>A0A5N8XFL9_9ACTN</name>
<dbReference type="SUPFAM" id="SSF53474">
    <property type="entry name" value="alpha/beta-Hydrolases"/>
    <property type="match status" value="1"/>
</dbReference>
<sequence length="235" mass="25818">MTVPLLCFPFAGAGASFFTPWQRYDLKATRIRPVQLPGRERRLDDPPFPDVLTAVESLAGELTAEPGLSQGPVALFGHSFGAVLAYEMARHLRERKGIPVAHLFVSGSAGPMTRREAGATGLPDEEFLARVSEFAGYDHPTMQDPELLELLLPALRADVEAHEAYVSTAHDPLDAPITSLRGLDDTLVSADQARQWEPVTRSGFRFEELPGGHMYLTEYPGPLLKLIDDELKAWA</sequence>